<dbReference type="eggNOG" id="COG3797">
    <property type="taxonomic scope" value="Bacteria"/>
</dbReference>
<protein>
    <recommendedName>
        <fullName evidence="3">DUF1697 domain-containing protein</fullName>
    </recommendedName>
</protein>
<dbReference type="STRING" id="593907.Celgi_1030"/>
<gene>
    <name evidence="1" type="ordered locus">Celgi_1030</name>
</gene>
<sequence>MGDDVVIGLLRAVNVGGRTLTSAVLRATASDLGYRDVVTYAASGNVVLRAVHGAPQVAADLGAALTTAAGFEVRVVTRTSRQWDRAVAALPFADAARDDPARLALVAWDGPVDTTRVDAFDPARYGHEQLAWHGSELYAYYPDGMGRSRLTLPVLERAAGRTGTSRNWRTVLALAALAHERAGA</sequence>
<dbReference type="Proteomes" id="UP000000485">
    <property type="component" value="Chromosome"/>
</dbReference>
<dbReference type="PANTHER" id="PTHR36439:SF1">
    <property type="entry name" value="DUF1697 DOMAIN-CONTAINING PROTEIN"/>
    <property type="match status" value="1"/>
</dbReference>
<dbReference type="Gene3D" id="3.30.70.1280">
    <property type="entry name" value="SP0830-like domains"/>
    <property type="match status" value="1"/>
</dbReference>
<reference evidence="2" key="1">
    <citation type="submission" date="2011-04" db="EMBL/GenBank/DDBJ databases">
        <title>Complete sequence of Cellvibrio gilvus ATCC 13127.</title>
        <authorList>
            <person name="Lucas S."/>
            <person name="Han J."/>
            <person name="Lapidus A."/>
            <person name="Cheng J.-F."/>
            <person name="Goodwin L."/>
            <person name="Pitluck S."/>
            <person name="Peters L."/>
            <person name="Munk A."/>
            <person name="Detter J.C."/>
            <person name="Han C."/>
            <person name="Tapia R."/>
            <person name="Land M."/>
            <person name="Hauser L."/>
            <person name="Kyrpides N."/>
            <person name="Ivanova N."/>
            <person name="Ovchinnikova G."/>
            <person name="Pagani I."/>
            <person name="Mead D."/>
            <person name="Brumm P."/>
            <person name="Woyke T."/>
        </authorList>
    </citation>
    <scope>NUCLEOTIDE SEQUENCE [LARGE SCALE GENOMIC DNA]</scope>
    <source>
        <strain evidence="2">ATCC 13127 / NRRL B-14078</strain>
    </source>
</reference>
<dbReference type="PANTHER" id="PTHR36439">
    <property type="entry name" value="BLL4334 PROTEIN"/>
    <property type="match status" value="1"/>
</dbReference>
<dbReference type="KEGG" id="cga:Celgi_1030"/>
<dbReference type="InterPro" id="IPR012545">
    <property type="entry name" value="DUF1697"/>
</dbReference>
<name>F8A0S7_CELGA</name>
<organism evidence="1 2">
    <name type="scientific">Cellulomonas gilvus (strain ATCC 13127 / NRRL B-14078)</name>
    <name type="common">Cellvibrio gilvus</name>
    <dbReference type="NCBI Taxonomy" id="593907"/>
    <lineage>
        <taxon>Bacteria</taxon>
        <taxon>Bacillati</taxon>
        <taxon>Actinomycetota</taxon>
        <taxon>Actinomycetes</taxon>
        <taxon>Micrococcales</taxon>
        <taxon>Cellulomonadaceae</taxon>
        <taxon>Cellulomonas</taxon>
    </lineage>
</organism>
<evidence type="ECO:0000313" key="1">
    <source>
        <dbReference type="EMBL" id="AEI11549.1"/>
    </source>
</evidence>
<evidence type="ECO:0000313" key="2">
    <source>
        <dbReference type="Proteomes" id="UP000000485"/>
    </source>
</evidence>
<accession>F8A0S7</accession>
<dbReference type="EMBL" id="CP002665">
    <property type="protein sequence ID" value="AEI11549.1"/>
    <property type="molecule type" value="Genomic_DNA"/>
</dbReference>
<dbReference type="RefSeq" id="WP_013883068.1">
    <property type="nucleotide sequence ID" value="NC_015671.1"/>
</dbReference>
<dbReference type="SUPFAM" id="SSF160379">
    <property type="entry name" value="SP0830-like"/>
    <property type="match status" value="1"/>
</dbReference>
<dbReference type="AlphaFoldDB" id="F8A0S7"/>
<dbReference type="HOGENOM" id="CLU_106303_1_0_11"/>
<evidence type="ECO:0008006" key="3">
    <source>
        <dbReference type="Google" id="ProtNLM"/>
    </source>
</evidence>
<dbReference type="PIRSF" id="PIRSF008502">
    <property type="entry name" value="UCP008502"/>
    <property type="match status" value="1"/>
</dbReference>
<proteinExistence type="predicted"/>
<keyword evidence="2" id="KW-1185">Reference proteome</keyword>
<dbReference type="Pfam" id="PF08002">
    <property type="entry name" value="DUF1697"/>
    <property type="match status" value="1"/>
</dbReference>